<comment type="similarity">
    <text evidence="1">Belongs to the TrbE/VirB4 family.</text>
</comment>
<evidence type="ECO:0000256" key="2">
    <source>
        <dbReference type="ARBA" id="ARBA00022741"/>
    </source>
</evidence>
<accession>A0A9P2S0P4</accession>
<dbReference type="SUPFAM" id="SSF52540">
    <property type="entry name" value="P-loop containing nucleoside triphosphate hydrolases"/>
    <property type="match status" value="1"/>
</dbReference>
<protein>
    <recommendedName>
        <fullName evidence="5">Type IV secretion system protein virB4</fullName>
    </recommendedName>
</protein>
<dbReference type="InterPro" id="IPR051162">
    <property type="entry name" value="T4SS_component"/>
</dbReference>
<keyword evidence="9" id="KW-1185">Reference proteome</keyword>
<dbReference type="NCBIfam" id="TIGR00929">
    <property type="entry name" value="VirB4_CagE"/>
    <property type="match status" value="1"/>
</dbReference>
<dbReference type="InterPro" id="IPR043964">
    <property type="entry name" value="P-loop_TraG"/>
</dbReference>
<evidence type="ECO:0000259" key="7">
    <source>
        <dbReference type="Pfam" id="PF19044"/>
    </source>
</evidence>
<dbReference type="PANTHER" id="PTHR30121:SF12">
    <property type="entry name" value="TYPE IV SECRETION SYSTEM PROTEIN CAGE"/>
    <property type="match status" value="1"/>
</dbReference>
<dbReference type="PANTHER" id="PTHR30121">
    <property type="entry name" value="UNCHARACTERIZED PROTEIN YJGR-RELATED"/>
    <property type="match status" value="1"/>
</dbReference>
<dbReference type="FunFam" id="3.40.50.300:FF:001200">
    <property type="entry name" value="Conjugal transfer protein TraB"/>
    <property type="match status" value="1"/>
</dbReference>
<dbReference type="EMBL" id="AIMD01000009">
    <property type="protein sequence ID" value="EJF97370.1"/>
    <property type="molecule type" value="Genomic_DNA"/>
</dbReference>
<name>A0A9P2S0P4_BARTA</name>
<evidence type="ECO:0000259" key="6">
    <source>
        <dbReference type="Pfam" id="PF03135"/>
    </source>
</evidence>
<dbReference type="GO" id="GO:0005524">
    <property type="term" value="F:ATP binding"/>
    <property type="evidence" value="ECO:0007669"/>
    <property type="project" value="UniProtKB-KW"/>
</dbReference>
<dbReference type="Gene3D" id="3.40.50.300">
    <property type="entry name" value="P-loop containing nucleotide triphosphate hydrolases"/>
    <property type="match status" value="2"/>
</dbReference>
<evidence type="ECO:0000256" key="3">
    <source>
        <dbReference type="ARBA" id="ARBA00022840"/>
    </source>
</evidence>
<reference evidence="8 9" key="1">
    <citation type="submission" date="2012-03" db="EMBL/GenBank/DDBJ databases">
        <title>The Genome Sequence of Bartonella taylorii 8TBB.</title>
        <authorList>
            <consortium name="The Broad Institute Genome Sequencing Platform"/>
            <consortium name="The Broad Institute Genome Sequencing Center for Infectious Disease"/>
            <person name="Feldgarden M."/>
            <person name="Kirby J."/>
            <person name="Kosoy M."/>
            <person name="Birtles R."/>
            <person name="Probert W.S."/>
            <person name="Chiaraviglio L."/>
            <person name="Young S.K."/>
            <person name="Zeng Q."/>
            <person name="Gargeya S."/>
            <person name="Fitzgerald M."/>
            <person name="Haas B."/>
            <person name="Abouelleil A."/>
            <person name="Alvarado L."/>
            <person name="Arachchi H.M."/>
            <person name="Berlin A."/>
            <person name="Chapman S.B."/>
            <person name="Gearin G."/>
            <person name="Goldberg J."/>
            <person name="Griggs A."/>
            <person name="Gujja S."/>
            <person name="Hansen M."/>
            <person name="Heiman D."/>
            <person name="Howarth C."/>
            <person name="Larimer J."/>
            <person name="Lui A."/>
            <person name="MacDonald P.J.P."/>
            <person name="McCowen C."/>
            <person name="Montmayeur A."/>
            <person name="Murphy C."/>
            <person name="Neiman D."/>
            <person name="Pearson M."/>
            <person name="Priest M."/>
            <person name="Roberts A."/>
            <person name="Saif S."/>
            <person name="Shea T."/>
            <person name="Sisk P."/>
            <person name="Stolte C."/>
            <person name="Sykes S."/>
            <person name="Wortman J."/>
            <person name="Nusbaum C."/>
            <person name="Birren B."/>
        </authorList>
    </citation>
    <scope>NUCLEOTIDE SEQUENCE [LARGE SCALE GENOMIC DNA]</scope>
    <source>
        <strain evidence="8 9">8TBB</strain>
    </source>
</reference>
<evidence type="ECO:0000313" key="8">
    <source>
        <dbReference type="EMBL" id="EJF97370.1"/>
    </source>
</evidence>
<dbReference type="Pfam" id="PF19044">
    <property type="entry name" value="P-loop_TraG"/>
    <property type="match status" value="1"/>
</dbReference>
<dbReference type="Pfam" id="PF03135">
    <property type="entry name" value="CagE_TrbE_VirB"/>
    <property type="match status" value="1"/>
</dbReference>
<dbReference type="OrthoDB" id="9816422at2"/>
<evidence type="ECO:0000256" key="5">
    <source>
        <dbReference type="ARBA" id="ARBA00023635"/>
    </source>
</evidence>
<keyword evidence="3" id="KW-0067">ATP-binding</keyword>
<proteinExistence type="inferred from homology"/>
<organism evidence="8 9">
    <name type="scientific">Bartonella taylorii 8TBB</name>
    <dbReference type="NCBI Taxonomy" id="1094560"/>
    <lineage>
        <taxon>Bacteria</taxon>
        <taxon>Pseudomonadati</taxon>
        <taxon>Pseudomonadota</taxon>
        <taxon>Alphaproteobacteria</taxon>
        <taxon>Hyphomicrobiales</taxon>
        <taxon>Bartonellaceae</taxon>
        <taxon>Bartonella</taxon>
    </lineage>
</organism>
<comment type="caution">
    <text evidence="8">The sequence shown here is derived from an EMBL/GenBank/DDBJ whole genome shotgun (WGS) entry which is preliminary data.</text>
</comment>
<dbReference type="InterPro" id="IPR018145">
    <property type="entry name" value="CagE_TrbE_VirB_cntrl_dom"/>
</dbReference>
<dbReference type="Proteomes" id="UP000002648">
    <property type="component" value="Unassembled WGS sequence"/>
</dbReference>
<feature type="domain" description="TraG P-loop" evidence="7">
    <location>
        <begin position="420"/>
        <end position="732"/>
    </location>
</feature>
<dbReference type="RefSeq" id="WP_004857879.1">
    <property type="nucleotide sequence ID" value="NZ_JH725050.1"/>
</dbReference>
<evidence type="ECO:0000256" key="1">
    <source>
        <dbReference type="ARBA" id="ARBA00006512"/>
    </source>
</evidence>
<evidence type="ECO:0000313" key="9">
    <source>
        <dbReference type="Proteomes" id="UP000002648"/>
    </source>
</evidence>
<feature type="domain" description="CagE TrbE VirB component of type IV transporter system central" evidence="6">
    <location>
        <begin position="178"/>
        <end position="382"/>
    </location>
</feature>
<sequence length="830" mass="94791">MTAVESSKRLTSETPVSLFIPYSHHITDTIISTKDAEYLSVWKIDGRSHQNASEEDIYQWTKELNNTLRGVASANLSLWTHIVRRRVYEYPDSTFDKTFCYQLDEKYRQSFTGYNLMVNDLYLTVVFQPIADKVMSFFSQHERETLDQKKLRQESCIKALNDINRTLGQSFKRYGAELLGAYEKNGHAYSSALEFLGMLVNGEYRPMPICYDRFADYISINRPFFSKWGALGELRTITGMRRFGMMEIKEYDITTKPGQLNVLLESDFEFVLTQSFSVLSRHAAKDYLQRHQRNLIDARDVATSQIEQIDEALNQLVSGHFVMGEHHCTLTIYGDTIQQVRDHMAKANAALLDVAVLPKPVDLAIEAGYWAQLPANWKWRPRPAPITSLNFLSFSSFHNFMSGKPTGNPWGPAVTILKTVSKTPLYFNFHASKLEEDSTNKRLLGNTAIIGQSGSGKTVLLGFLLAQAQKFKPTTVVFDKDRGMEIAIRAMGGKYLSFKAGRQSGFNPFQLPPTQENLIFLKQFVKKLAEAGGEVTHHDEEEINQAVMSVMSNNIDRSLRRLSFLVQFLPNPHLSDYNAHPSVHARLVKWCEGGDYGWLFDNPSDALNLSTHQIYGFDITEFLDNPETRTPVMMYLLYRTEGMISGQRFMYIFDEFWKPLQDPYFEDLAKNKQKTIRKQNGIFVYATQEPSDALESNIAKTLIQQCATYIFLANPKANYEDYTKGFKLTDTEFELVKGLGEFSRQFLIKQGDQSALAELNLGKFHLTSDGKTIEHDFSDELLVLSGTPDNAELAESIIAEVGDDPAIWLPIFVQQAKNDRRETWKKRSFQ</sequence>
<keyword evidence="4" id="KW-0843">Virulence</keyword>
<dbReference type="AlphaFoldDB" id="A0A9P2S0P4"/>
<evidence type="ECO:0000256" key="4">
    <source>
        <dbReference type="ARBA" id="ARBA00023026"/>
    </source>
</evidence>
<dbReference type="InterPro" id="IPR004346">
    <property type="entry name" value="CagE_TrbE_VirB"/>
</dbReference>
<gene>
    <name evidence="8" type="ORF">ME9_00186</name>
</gene>
<dbReference type="InterPro" id="IPR027417">
    <property type="entry name" value="P-loop_NTPase"/>
</dbReference>
<keyword evidence="2" id="KW-0547">Nucleotide-binding</keyword>